<comment type="caution">
    <text evidence="1">The sequence shown here is derived from an EMBL/GenBank/DDBJ whole genome shotgun (WGS) entry which is preliminary data.</text>
</comment>
<dbReference type="AlphaFoldDB" id="A0A9P1DU64"/>
<dbReference type="Proteomes" id="UP001152797">
    <property type="component" value="Unassembled WGS sequence"/>
</dbReference>
<sequence>MKNVPWSILAACRLSWPPKFPNFYRQVYQTKTFQPTAQWQRSMLSLCQMRGYAKKGDGPASRSARNLKRNNAKLRLLGCRCITLVSSAHTSTRARAVSLMVGGNLAALLFPLCKIFFMTAGPHRLRDGRAAVEAEASGGHQAATVPLNEEILEKASSAVPVCAAECDTEKVTKERH</sequence>
<evidence type="ECO:0000313" key="2">
    <source>
        <dbReference type="EMBL" id="CAL4802854.1"/>
    </source>
</evidence>
<evidence type="ECO:0000313" key="3">
    <source>
        <dbReference type="Proteomes" id="UP001152797"/>
    </source>
</evidence>
<keyword evidence="3" id="KW-1185">Reference proteome</keyword>
<proteinExistence type="predicted"/>
<reference evidence="2 3" key="2">
    <citation type="submission" date="2024-05" db="EMBL/GenBank/DDBJ databases">
        <authorList>
            <person name="Chen Y."/>
            <person name="Shah S."/>
            <person name="Dougan E. K."/>
            <person name="Thang M."/>
            <person name="Chan C."/>
        </authorList>
    </citation>
    <scope>NUCLEOTIDE SEQUENCE [LARGE SCALE GENOMIC DNA]</scope>
</reference>
<reference evidence="1" key="1">
    <citation type="submission" date="2022-10" db="EMBL/GenBank/DDBJ databases">
        <authorList>
            <person name="Chen Y."/>
            <person name="Dougan E. K."/>
            <person name="Chan C."/>
            <person name="Rhodes N."/>
            <person name="Thang M."/>
        </authorList>
    </citation>
    <scope>NUCLEOTIDE SEQUENCE</scope>
</reference>
<gene>
    <name evidence="1" type="ORF">C1SCF055_LOCUS40365</name>
</gene>
<protein>
    <submittedName>
        <fullName evidence="1">Uncharacterized protein</fullName>
    </submittedName>
</protein>
<dbReference type="EMBL" id="CAMXCT030006535">
    <property type="protein sequence ID" value="CAL4802854.1"/>
    <property type="molecule type" value="Genomic_DNA"/>
</dbReference>
<dbReference type="EMBL" id="CAMXCT020006535">
    <property type="protein sequence ID" value="CAL1168917.1"/>
    <property type="molecule type" value="Genomic_DNA"/>
</dbReference>
<dbReference type="EMBL" id="CAMXCT010006535">
    <property type="protein sequence ID" value="CAI4015542.1"/>
    <property type="molecule type" value="Genomic_DNA"/>
</dbReference>
<accession>A0A9P1DU64</accession>
<name>A0A9P1DU64_9DINO</name>
<organism evidence="1">
    <name type="scientific">Cladocopium goreaui</name>
    <dbReference type="NCBI Taxonomy" id="2562237"/>
    <lineage>
        <taxon>Eukaryota</taxon>
        <taxon>Sar</taxon>
        <taxon>Alveolata</taxon>
        <taxon>Dinophyceae</taxon>
        <taxon>Suessiales</taxon>
        <taxon>Symbiodiniaceae</taxon>
        <taxon>Cladocopium</taxon>
    </lineage>
</organism>
<evidence type="ECO:0000313" key="1">
    <source>
        <dbReference type="EMBL" id="CAI4015542.1"/>
    </source>
</evidence>